<organism evidence="6 7">
    <name type="scientific">Mycena chlorophos</name>
    <name type="common">Agaric fungus</name>
    <name type="synonym">Agaricus chlorophos</name>
    <dbReference type="NCBI Taxonomy" id="658473"/>
    <lineage>
        <taxon>Eukaryota</taxon>
        <taxon>Fungi</taxon>
        <taxon>Dikarya</taxon>
        <taxon>Basidiomycota</taxon>
        <taxon>Agaricomycotina</taxon>
        <taxon>Agaricomycetes</taxon>
        <taxon>Agaricomycetidae</taxon>
        <taxon>Agaricales</taxon>
        <taxon>Marasmiineae</taxon>
        <taxon>Mycenaceae</taxon>
        <taxon>Mycena</taxon>
    </lineage>
</organism>
<dbReference type="PANTHER" id="PTHR23023">
    <property type="entry name" value="DIMETHYLANILINE MONOOXYGENASE"/>
    <property type="match status" value="1"/>
</dbReference>
<reference evidence="6" key="1">
    <citation type="submission" date="2014-09" db="EMBL/GenBank/DDBJ databases">
        <title>Genome sequence of the luminous mushroom Mycena chlorophos for searching fungal bioluminescence genes.</title>
        <authorList>
            <person name="Tanaka Y."/>
            <person name="Kasuga D."/>
            <person name="Oba Y."/>
            <person name="Hase S."/>
            <person name="Sato K."/>
            <person name="Oba Y."/>
            <person name="Sakakibara Y."/>
        </authorList>
    </citation>
    <scope>NUCLEOTIDE SEQUENCE</scope>
</reference>
<protein>
    <submittedName>
        <fullName evidence="6">Dimethylaniline monooxygenase</fullName>
    </submittedName>
</protein>
<evidence type="ECO:0000313" key="6">
    <source>
        <dbReference type="EMBL" id="GAT45302.1"/>
    </source>
</evidence>
<evidence type="ECO:0000256" key="2">
    <source>
        <dbReference type="ARBA" id="ARBA00022630"/>
    </source>
</evidence>
<gene>
    <name evidence="6" type="ORF">MCHLO_02888</name>
</gene>
<keyword evidence="3" id="KW-0274">FAD</keyword>
<feature type="chain" id="PRO_5047125680" evidence="5">
    <location>
        <begin position="22"/>
        <end position="600"/>
    </location>
</feature>
<keyword evidence="5" id="KW-0732">Signal</keyword>
<evidence type="ECO:0000256" key="1">
    <source>
        <dbReference type="ARBA" id="ARBA00009183"/>
    </source>
</evidence>
<dbReference type="InterPro" id="IPR036188">
    <property type="entry name" value="FAD/NAD-bd_sf"/>
</dbReference>
<dbReference type="InterPro" id="IPR050346">
    <property type="entry name" value="FMO-like"/>
</dbReference>
<name>A0ABQ0L2B5_MYCCL</name>
<keyword evidence="6" id="KW-0503">Monooxygenase</keyword>
<dbReference type="Gene3D" id="3.50.50.60">
    <property type="entry name" value="FAD/NAD(P)-binding domain"/>
    <property type="match status" value="2"/>
</dbReference>
<feature type="signal peptide" evidence="5">
    <location>
        <begin position="1"/>
        <end position="21"/>
    </location>
</feature>
<dbReference type="Proteomes" id="UP000815677">
    <property type="component" value="Unassembled WGS sequence"/>
</dbReference>
<keyword evidence="2" id="KW-0285">Flavoprotein</keyword>
<evidence type="ECO:0000256" key="4">
    <source>
        <dbReference type="ARBA" id="ARBA00023002"/>
    </source>
</evidence>
<dbReference type="SUPFAM" id="SSF51905">
    <property type="entry name" value="FAD/NAD(P)-binding domain"/>
    <property type="match status" value="2"/>
</dbReference>
<sequence length="600" mass="68170">MPSMLRALLAVSAATACLASAQFPFQARFGTAAFGSPNAYSNDSDYYQFKWPIQKVAIIGAGVSGLLAYRELVDVGLEVRVFERNAVPGGVWHYTEDSQGPAPVPNVDPVVADYAPSLPPHGVSLPHVVYHNDRHEKTGMTSAERWREHRAPHGVWNSLTSNVPAPLMKVRVSQLIHAMYRPRIQFHEHDWPEGTPWRIPQQSLQRYLRSVYSFYGLNANDDNPCMSYNTRVELVQKRFDAQGKERGWTLMLKKLEMVGNEASREEWWTEDFDAVVVATGTFNAPSMPNIPGLAEWKERYPETIVHSRQYRRPEMFANHSVLVVGAGTSGTGISADLNPFVKRNLLSWRQSERSNTAAAFLKLLPQGVKVVVGIDRFHPDNRTIELADGTILSDIDEIIFATGYRYTFPFLPQVHNSSIKGPWAEGPQDQPQPVVTDGTHFRSLWFDLFYIDEPTLAFINQGLNVVTFTWGENLAIALARVWTGTARLPGRETMWAKYREWVKEQGGYGKWLIFTSWERQNEVVNYYAGWLDSEAYLFGGKRFVEEERGHYEILRVWMQAFFGNNNPVKLPDMPKKFGVSAVDEGVDQARKLFEYFTSGY</sequence>
<keyword evidence="7" id="KW-1185">Reference proteome</keyword>
<accession>A0ABQ0L2B5</accession>
<dbReference type="Pfam" id="PF00743">
    <property type="entry name" value="FMO-like"/>
    <property type="match status" value="2"/>
</dbReference>
<dbReference type="PRINTS" id="PR00419">
    <property type="entry name" value="ADXRDTASE"/>
</dbReference>
<dbReference type="PROSITE" id="PS51257">
    <property type="entry name" value="PROKAR_LIPOPROTEIN"/>
    <property type="match status" value="1"/>
</dbReference>
<evidence type="ECO:0000256" key="5">
    <source>
        <dbReference type="SAM" id="SignalP"/>
    </source>
</evidence>
<dbReference type="GO" id="GO:0004497">
    <property type="term" value="F:monooxygenase activity"/>
    <property type="evidence" value="ECO:0007669"/>
    <property type="project" value="UniProtKB-KW"/>
</dbReference>
<keyword evidence="4" id="KW-0560">Oxidoreductase</keyword>
<dbReference type="InterPro" id="IPR020946">
    <property type="entry name" value="Flavin_mOase-like"/>
</dbReference>
<proteinExistence type="inferred from homology"/>
<dbReference type="EMBL" id="DF841052">
    <property type="protein sequence ID" value="GAT45302.1"/>
    <property type="molecule type" value="Genomic_DNA"/>
</dbReference>
<comment type="similarity">
    <text evidence="1">Belongs to the FMO family.</text>
</comment>
<evidence type="ECO:0000313" key="7">
    <source>
        <dbReference type="Proteomes" id="UP000815677"/>
    </source>
</evidence>
<evidence type="ECO:0000256" key="3">
    <source>
        <dbReference type="ARBA" id="ARBA00022827"/>
    </source>
</evidence>